<protein>
    <submittedName>
        <fullName evidence="1">SMI1/KNR4 family protein</fullName>
    </submittedName>
</protein>
<gene>
    <name evidence="1" type="ORF">ACFSVL_07740</name>
</gene>
<accession>A0ABW5H241</accession>
<name>A0ABW5H241_9PSEU</name>
<organism evidence="1 2">
    <name type="scientific">Amycolatopsis silviterrae</name>
    <dbReference type="NCBI Taxonomy" id="1656914"/>
    <lineage>
        <taxon>Bacteria</taxon>
        <taxon>Bacillati</taxon>
        <taxon>Actinomycetota</taxon>
        <taxon>Actinomycetes</taxon>
        <taxon>Pseudonocardiales</taxon>
        <taxon>Pseudonocardiaceae</taxon>
        <taxon>Amycolatopsis</taxon>
    </lineage>
</organism>
<proteinExistence type="predicted"/>
<dbReference type="InterPro" id="IPR037883">
    <property type="entry name" value="Knr4/Smi1-like_sf"/>
</dbReference>
<sequence>MQAASRLAEFLNWPGNVAGELSWAEAEAAMGFSFPEDFKAVAATFPTGAFGECIYFVSPIQSADSLGMFKDRLEITNTGFLDGRQVLPDYYPHRFHPEFPGLIPWAVDDDHSYFWNAVSSTESDGKVFFLENTGPDWGVYEGSIEDFLVDILSAAFTHPGLYSDLGEAARRYEQY</sequence>
<comment type="caution">
    <text evidence="1">The sequence shown here is derived from an EMBL/GenBank/DDBJ whole genome shotgun (WGS) entry which is preliminary data.</text>
</comment>
<evidence type="ECO:0000313" key="2">
    <source>
        <dbReference type="Proteomes" id="UP001597483"/>
    </source>
</evidence>
<dbReference type="Proteomes" id="UP001597483">
    <property type="component" value="Unassembled WGS sequence"/>
</dbReference>
<keyword evidence="2" id="KW-1185">Reference proteome</keyword>
<dbReference type="SUPFAM" id="SSF160631">
    <property type="entry name" value="SMI1/KNR4-like"/>
    <property type="match status" value="1"/>
</dbReference>
<dbReference type="EMBL" id="JBHUKS010000004">
    <property type="protein sequence ID" value="MFD2467276.1"/>
    <property type="molecule type" value="Genomic_DNA"/>
</dbReference>
<reference evidence="2" key="1">
    <citation type="journal article" date="2019" name="Int. J. Syst. Evol. Microbiol.">
        <title>The Global Catalogue of Microorganisms (GCM) 10K type strain sequencing project: providing services to taxonomists for standard genome sequencing and annotation.</title>
        <authorList>
            <consortium name="The Broad Institute Genomics Platform"/>
            <consortium name="The Broad Institute Genome Sequencing Center for Infectious Disease"/>
            <person name="Wu L."/>
            <person name="Ma J."/>
        </authorList>
    </citation>
    <scope>NUCLEOTIDE SEQUENCE [LARGE SCALE GENOMIC DNA]</scope>
    <source>
        <strain evidence="2">CGMCC 4.7641</strain>
    </source>
</reference>
<dbReference type="RefSeq" id="WP_378301776.1">
    <property type="nucleotide sequence ID" value="NZ_JBHUKS010000004.1"/>
</dbReference>
<dbReference type="Gene3D" id="3.40.1580.10">
    <property type="entry name" value="SMI1/KNR4-like"/>
    <property type="match status" value="1"/>
</dbReference>
<evidence type="ECO:0000313" key="1">
    <source>
        <dbReference type="EMBL" id="MFD2467276.1"/>
    </source>
</evidence>
<dbReference type="Pfam" id="PF14568">
    <property type="entry name" value="SUKH_6"/>
    <property type="match status" value="1"/>
</dbReference>